<dbReference type="EMBL" id="JAUEDM010000003">
    <property type="protein sequence ID" value="KAK3323047.1"/>
    <property type="molecule type" value="Genomic_DNA"/>
</dbReference>
<proteinExistence type="predicted"/>
<protein>
    <recommendedName>
        <fullName evidence="4">Protein kinase domain-containing protein</fullName>
    </recommendedName>
</protein>
<name>A0AAE0IDL9_9PEZI</name>
<reference evidence="2" key="2">
    <citation type="submission" date="2023-06" db="EMBL/GenBank/DDBJ databases">
        <authorList>
            <consortium name="Lawrence Berkeley National Laboratory"/>
            <person name="Haridas S."/>
            <person name="Hensen N."/>
            <person name="Bonometti L."/>
            <person name="Westerberg I."/>
            <person name="Brannstrom I.O."/>
            <person name="Guillou S."/>
            <person name="Cros-Aarteil S."/>
            <person name="Calhoun S."/>
            <person name="Kuo A."/>
            <person name="Mondo S."/>
            <person name="Pangilinan J."/>
            <person name="Riley R."/>
            <person name="Labutti K."/>
            <person name="Andreopoulos B."/>
            <person name="Lipzen A."/>
            <person name="Chen C."/>
            <person name="Yanf M."/>
            <person name="Daum C."/>
            <person name="Ng V."/>
            <person name="Clum A."/>
            <person name="Steindorff A."/>
            <person name="Ohm R."/>
            <person name="Martin F."/>
            <person name="Silar P."/>
            <person name="Natvig D."/>
            <person name="Lalanne C."/>
            <person name="Gautier V."/>
            <person name="Ament-Velasquez S.L."/>
            <person name="Kruys A."/>
            <person name="Hutchinson M.I."/>
            <person name="Powell A.J."/>
            <person name="Barry K."/>
            <person name="Miller A.N."/>
            <person name="Grigoriev I.V."/>
            <person name="Debuchy R."/>
            <person name="Gladieux P."/>
            <person name="Thoren M.H."/>
            <person name="Johannesson H."/>
        </authorList>
    </citation>
    <scope>NUCLEOTIDE SEQUENCE</scope>
    <source>
        <strain evidence="2">CBS 118394</strain>
    </source>
</reference>
<dbReference type="AlphaFoldDB" id="A0AAE0IDL9"/>
<gene>
    <name evidence="2" type="ORF">B0H66DRAFT_555710</name>
</gene>
<dbReference type="Proteomes" id="UP001283341">
    <property type="component" value="Unassembled WGS sequence"/>
</dbReference>
<dbReference type="SUPFAM" id="SSF56112">
    <property type="entry name" value="Protein kinase-like (PK-like)"/>
    <property type="match status" value="1"/>
</dbReference>
<feature type="compositionally biased region" description="Acidic residues" evidence="1">
    <location>
        <begin position="356"/>
        <end position="373"/>
    </location>
</feature>
<evidence type="ECO:0000313" key="2">
    <source>
        <dbReference type="EMBL" id="KAK3323047.1"/>
    </source>
</evidence>
<accession>A0AAE0IDL9</accession>
<sequence length="431" mass="48733">MEGTTIPGTSDNMNEHNPTAPILPISTISDSSSCSDEVDDNDDDLDLNDITPNPYKPSKTLTLTVIRTYDGETIPLTSNLKVLVVKNFPVTQSPVMLIVPLIHEDLHRNTRTVALKLYDRRFGPNFRGDPRPRRRPPPPPQQPSHRSSRFLPNTISSETAYREFVRSGDSAAYAARLLRDKETSITRAGGQIFPSHSYRRRRRRHLTKADRLARFECALQLLAVQQFRTETKAYDRLSDLQGIGIPKVLAHVKFSIAPAADDDDDDDDESFTIYGVIMEKIVGYSLDQLPTHPKAAQPKSEWSRIVQEAVDIAFEINKRGVLMEDCRPQNVLVDQNTRKPFVHDFAQVLFRDDFPEQEDDDEEAEEGEEENDDYGPGLLGEPIDSYDRMVRFLGNTFAIGGVMAKIIKREAQVDLEIRYPDLENISAHLGT</sequence>
<feature type="region of interest" description="Disordered" evidence="1">
    <location>
        <begin position="123"/>
        <end position="150"/>
    </location>
</feature>
<evidence type="ECO:0000313" key="3">
    <source>
        <dbReference type="Proteomes" id="UP001283341"/>
    </source>
</evidence>
<comment type="caution">
    <text evidence="2">The sequence shown here is derived from an EMBL/GenBank/DDBJ whole genome shotgun (WGS) entry which is preliminary data.</text>
</comment>
<evidence type="ECO:0000256" key="1">
    <source>
        <dbReference type="SAM" id="MobiDB-lite"/>
    </source>
</evidence>
<organism evidence="2 3">
    <name type="scientific">Apodospora peruviana</name>
    <dbReference type="NCBI Taxonomy" id="516989"/>
    <lineage>
        <taxon>Eukaryota</taxon>
        <taxon>Fungi</taxon>
        <taxon>Dikarya</taxon>
        <taxon>Ascomycota</taxon>
        <taxon>Pezizomycotina</taxon>
        <taxon>Sordariomycetes</taxon>
        <taxon>Sordariomycetidae</taxon>
        <taxon>Sordariales</taxon>
        <taxon>Lasiosphaeriaceae</taxon>
        <taxon>Apodospora</taxon>
    </lineage>
</organism>
<evidence type="ECO:0008006" key="4">
    <source>
        <dbReference type="Google" id="ProtNLM"/>
    </source>
</evidence>
<feature type="region of interest" description="Disordered" evidence="1">
    <location>
        <begin position="356"/>
        <end position="380"/>
    </location>
</feature>
<reference evidence="2" key="1">
    <citation type="journal article" date="2023" name="Mol. Phylogenet. Evol.">
        <title>Genome-scale phylogeny and comparative genomics of the fungal order Sordariales.</title>
        <authorList>
            <person name="Hensen N."/>
            <person name="Bonometti L."/>
            <person name="Westerberg I."/>
            <person name="Brannstrom I.O."/>
            <person name="Guillou S."/>
            <person name="Cros-Aarteil S."/>
            <person name="Calhoun S."/>
            <person name="Haridas S."/>
            <person name="Kuo A."/>
            <person name="Mondo S."/>
            <person name="Pangilinan J."/>
            <person name="Riley R."/>
            <person name="LaButti K."/>
            <person name="Andreopoulos B."/>
            <person name="Lipzen A."/>
            <person name="Chen C."/>
            <person name="Yan M."/>
            <person name="Daum C."/>
            <person name="Ng V."/>
            <person name="Clum A."/>
            <person name="Steindorff A."/>
            <person name="Ohm R.A."/>
            <person name="Martin F."/>
            <person name="Silar P."/>
            <person name="Natvig D.O."/>
            <person name="Lalanne C."/>
            <person name="Gautier V."/>
            <person name="Ament-Velasquez S.L."/>
            <person name="Kruys A."/>
            <person name="Hutchinson M.I."/>
            <person name="Powell A.J."/>
            <person name="Barry K."/>
            <person name="Miller A.N."/>
            <person name="Grigoriev I.V."/>
            <person name="Debuchy R."/>
            <person name="Gladieux P."/>
            <person name="Hiltunen Thoren M."/>
            <person name="Johannesson H."/>
        </authorList>
    </citation>
    <scope>NUCLEOTIDE SEQUENCE</scope>
    <source>
        <strain evidence="2">CBS 118394</strain>
    </source>
</reference>
<dbReference type="InterPro" id="IPR011009">
    <property type="entry name" value="Kinase-like_dom_sf"/>
</dbReference>
<keyword evidence="3" id="KW-1185">Reference proteome</keyword>
<feature type="compositionally biased region" description="Polar residues" evidence="1">
    <location>
        <begin position="1"/>
        <end position="17"/>
    </location>
</feature>
<feature type="region of interest" description="Disordered" evidence="1">
    <location>
        <begin position="1"/>
        <end position="22"/>
    </location>
</feature>